<dbReference type="AlphaFoldDB" id="A0A178LND1"/>
<proteinExistence type="predicted"/>
<dbReference type="RefSeq" id="WP_064284501.1">
    <property type="nucleotide sequence ID" value="NZ_LWCS01000055.1"/>
</dbReference>
<reference evidence="2 3" key="1">
    <citation type="submission" date="2016-04" db="EMBL/GenBank/DDBJ databases">
        <title>Draft Genome Sequences of Staphylococcus capitis Strain H36, S. capitis Strain H65, S. cohnii Strain H62, S. hominis Strain H69, Mycobacterium iranicum Strain H39, Plantibacter sp. Strain H53, Pseudomonas oryzihabitans Strain H72, and Microbacterium sp. Strain H83, isolated from residential settings.</title>
        <authorList>
            <person name="Lymperopoulou D."/>
            <person name="Adams R.I."/>
            <person name="Lindow S."/>
            <person name="Coil D.A."/>
            <person name="Jospin G."/>
            <person name="Eisen J.A."/>
        </authorList>
    </citation>
    <scope>NUCLEOTIDE SEQUENCE [LARGE SCALE GENOMIC DNA]</scope>
    <source>
        <strain evidence="2 3">H39</strain>
    </source>
</reference>
<dbReference type="OrthoDB" id="266526at2"/>
<protein>
    <recommendedName>
        <fullName evidence="1">IrrE N-terminal-like domain-containing protein</fullName>
    </recommendedName>
</protein>
<feature type="domain" description="IrrE N-terminal-like" evidence="1">
    <location>
        <begin position="77"/>
        <end position="179"/>
    </location>
</feature>
<dbReference type="EMBL" id="LWCS01000055">
    <property type="protein sequence ID" value="OAN32054.1"/>
    <property type="molecule type" value="Genomic_DNA"/>
</dbReference>
<dbReference type="InterPro" id="IPR010359">
    <property type="entry name" value="IrrE_HExxH"/>
</dbReference>
<gene>
    <name evidence="2" type="ORF">A4X20_28670</name>
</gene>
<dbReference type="Pfam" id="PF06114">
    <property type="entry name" value="Peptidase_M78"/>
    <property type="match status" value="1"/>
</dbReference>
<evidence type="ECO:0000313" key="3">
    <source>
        <dbReference type="Proteomes" id="UP000078396"/>
    </source>
</evidence>
<organism evidence="2 3">
    <name type="scientific">Mycolicibacterium iranicum</name>
    <name type="common">Mycobacterium iranicum</name>
    <dbReference type="NCBI Taxonomy" id="912594"/>
    <lineage>
        <taxon>Bacteria</taxon>
        <taxon>Bacillati</taxon>
        <taxon>Actinomycetota</taxon>
        <taxon>Actinomycetes</taxon>
        <taxon>Mycobacteriales</taxon>
        <taxon>Mycobacteriaceae</taxon>
        <taxon>Mycolicibacterium</taxon>
    </lineage>
</organism>
<evidence type="ECO:0000259" key="1">
    <source>
        <dbReference type="Pfam" id="PF06114"/>
    </source>
</evidence>
<sequence>MLEDLDSAQDIEQRTHALLKAADAYGRYPTPVDDIVSARGLLEADDFTLDEGVLAAMPKPLRDLVRRGFRGLRGALDRRERTVHVSELVTHEGRKNFVKLHEVTHDLLPWQQQLVHTDNEETLSPSTNRIFEQEANQGAAELLFQRHGFTNDARSLEIGVASVAHLAQRYGSSLQAAFRRYAETHQEAVHVLCLSKVPNSDGSYDRRETPRSPKWVERFGNTRYPRRLHPSTYPFLAAIDHGLGEVPMLDLTGVRVNVRVETLNTGYAEIMMLWVKPQHRRLLRPIRVRLADD</sequence>
<accession>A0A178LND1</accession>
<comment type="caution">
    <text evidence="2">The sequence shown here is derived from an EMBL/GenBank/DDBJ whole genome shotgun (WGS) entry which is preliminary data.</text>
</comment>
<name>A0A178LND1_MYCIR</name>
<evidence type="ECO:0000313" key="2">
    <source>
        <dbReference type="EMBL" id="OAN32054.1"/>
    </source>
</evidence>
<dbReference type="Proteomes" id="UP000078396">
    <property type="component" value="Unassembled WGS sequence"/>
</dbReference>
<dbReference type="Gene3D" id="1.10.10.2910">
    <property type="match status" value="1"/>
</dbReference>